<feature type="transmembrane region" description="Helical" evidence="6">
    <location>
        <begin position="300"/>
        <end position="322"/>
    </location>
</feature>
<name>A0ABU2J6Y1_9ACTN</name>
<comment type="subcellular location">
    <subcellularLocation>
        <location evidence="1">Membrane</location>
        <topology evidence="1">Multi-pass membrane protein</topology>
    </subcellularLocation>
</comment>
<feature type="transmembrane region" description="Helical" evidence="6">
    <location>
        <begin position="200"/>
        <end position="223"/>
    </location>
</feature>
<protein>
    <submittedName>
        <fullName evidence="7">TerC/Alx family metal homeostasis membrane protein</fullName>
    </submittedName>
</protein>
<evidence type="ECO:0000313" key="8">
    <source>
        <dbReference type="Proteomes" id="UP001183176"/>
    </source>
</evidence>
<evidence type="ECO:0000256" key="4">
    <source>
        <dbReference type="ARBA" id="ARBA00022989"/>
    </source>
</evidence>
<organism evidence="7 8">
    <name type="scientific">Jatrophihabitans lederbergiae</name>
    <dbReference type="NCBI Taxonomy" id="3075547"/>
    <lineage>
        <taxon>Bacteria</taxon>
        <taxon>Bacillati</taxon>
        <taxon>Actinomycetota</taxon>
        <taxon>Actinomycetes</taxon>
        <taxon>Jatrophihabitantales</taxon>
        <taxon>Jatrophihabitantaceae</taxon>
        <taxon>Jatrophihabitans</taxon>
    </lineage>
</organism>
<comment type="similarity">
    <text evidence="2">Belongs to the TerC family.</text>
</comment>
<keyword evidence="4 6" id="KW-1133">Transmembrane helix</keyword>
<keyword evidence="3 6" id="KW-0812">Transmembrane</keyword>
<feature type="transmembrane region" description="Helical" evidence="6">
    <location>
        <begin position="38"/>
        <end position="60"/>
    </location>
</feature>
<dbReference type="EMBL" id="JAVREH010000004">
    <property type="protein sequence ID" value="MDT0260745.1"/>
    <property type="molecule type" value="Genomic_DNA"/>
</dbReference>
<feature type="transmembrane region" description="Helical" evidence="6">
    <location>
        <begin position="6"/>
        <end position="26"/>
    </location>
</feature>
<dbReference type="PANTHER" id="PTHR30238:SF0">
    <property type="entry name" value="THYLAKOID MEMBRANE PROTEIN TERC, CHLOROPLASTIC"/>
    <property type="match status" value="1"/>
</dbReference>
<gene>
    <name evidence="7" type="ORF">RM423_04985</name>
</gene>
<feature type="transmembrane region" description="Helical" evidence="6">
    <location>
        <begin position="103"/>
        <end position="125"/>
    </location>
</feature>
<reference evidence="8" key="1">
    <citation type="submission" date="2023-07" db="EMBL/GenBank/DDBJ databases">
        <title>30 novel species of actinomycetes from the DSMZ collection.</title>
        <authorList>
            <person name="Nouioui I."/>
        </authorList>
    </citation>
    <scope>NUCLEOTIDE SEQUENCE [LARGE SCALE GENOMIC DNA]</scope>
    <source>
        <strain evidence="8">DSM 44399</strain>
    </source>
</reference>
<sequence>MHVSPLVWALTLGGAVLFLLVDVFVIGRRPHEPSMREAATHLAFFIGAAVLFGIAVLYFSGHRYGTEFYAGWLTEYSLSIDNLFVFLIIMTKLQVPRHLQQSALLIGIVLALVLRGVFIAVGAAAINTFSWVFYLFGAFLVYTAFKLAKEGIGNEQAEESADYEEGRLVRWLRRRVPSTDEYVDSRITVRQDGKRRITPMAIVIVALGTTDLLFALDSIPAIYGLTREPYLVLSANLFALMGLRQLYFLIGGLLKKLIYLSLGLSVLLAFIGVKLVLHALHENTLPFLNGGQHVEWAPDIPIWLSLVVILGILATTTVLSLAKTARDARSVS</sequence>
<feature type="transmembrane region" description="Helical" evidence="6">
    <location>
        <begin position="72"/>
        <end position="91"/>
    </location>
</feature>
<accession>A0ABU2J6Y1</accession>
<evidence type="ECO:0000313" key="7">
    <source>
        <dbReference type="EMBL" id="MDT0260745.1"/>
    </source>
</evidence>
<comment type="caution">
    <text evidence="7">The sequence shown here is derived from an EMBL/GenBank/DDBJ whole genome shotgun (WGS) entry which is preliminary data.</text>
</comment>
<keyword evidence="5 6" id="KW-0472">Membrane</keyword>
<evidence type="ECO:0000256" key="5">
    <source>
        <dbReference type="ARBA" id="ARBA00023136"/>
    </source>
</evidence>
<feature type="transmembrane region" description="Helical" evidence="6">
    <location>
        <begin position="229"/>
        <end position="250"/>
    </location>
</feature>
<evidence type="ECO:0000256" key="1">
    <source>
        <dbReference type="ARBA" id="ARBA00004141"/>
    </source>
</evidence>
<dbReference type="InterPro" id="IPR022369">
    <property type="entry name" value="Integral_membrane_TerC_rswitch"/>
</dbReference>
<dbReference type="Proteomes" id="UP001183176">
    <property type="component" value="Unassembled WGS sequence"/>
</dbReference>
<evidence type="ECO:0000256" key="3">
    <source>
        <dbReference type="ARBA" id="ARBA00022692"/>
    </source>
</evidence>
<dbReference type="RefSeq" id="WP_311421898.1">
    <property type="nucleotide sequence ID" value="NZ_JAVREH010000004.1"/>
</dbReference>
<feature type="transmembrane region" description="Helical" evidence="6">
    <location>
        <begin position="257"/>
        <end position="280"/>
    </location>
</feature>
<keyword evidence="8" id="KW-1185">Reference proteome</keyword>
<proteinExistence type="inferred from homology"/>
<evidence type="ECO:0000256" key="2">
    <source>
        <dbReference type="ARBA" id="ARBA00007511"/>
    </source>
</evidence>
<dbReference type="InterPro" id="IPR005496">
    <property type="entry name" value="Integral_membrane_TerC"/>
</dbReference>
<dbReference type="PANTHER" id="PTHR30238">
    <property type="entry name" value="MEMBRANE BOUND PREDICTED REDOX MODULATOR"/>
    <property type="match status" value="1"/>
</dbReference>
<evidence type="ECO:0000256" key="6">
    <source>
        <dbReference type="SAM" id="Phobius"/>
    </source>
</evidence>
<dbReference type="NCBIfam" id="TIGR03718">
    <property type="entry name" value="R_switched_Alx"/>
    <property type="match status" value="1"/>
</dbReference>
<feature type="transmembrane region" description="Helical" evidence="6">
    <location>
        <begin position="131"/>
        <end position="148"/>
    </location>
</feature>
<dbReference type="Pfam" id="PF03741">
    <property type="entry name" value="TerC"/>
    <property type="match status" value="1"/>
</dbReference>